<comment type="subcellular location">
    <subcellularLocation>
        <location evidence="1 10">Cell membrane</location>
        <topology evidence="1 10">Multi-pass membrane protein</topology>
    </subcellularLocation>
</comment>
<evidence type="ECO:0000256" key="5">
    <source>
        <dbReference type="ARBA" id="ARBA00022725"/>
    </source>
</evidence>
<keyword evidence="5 10" id="KW-0552">Olfaction</keyword>
<dbReference type="PANTHER" id="PTHR21137:SF35">
    <property type="entry name" value="ODORANT RECEPTOR 19A-RELATED"/>
    <property type="match status" value="1"/>
</dbReference>
<feature type="transmembrane region" description="Helical" evidence="10">
    <location>
        <begin position="269"/>
        <end position="287"/>
    </location>
</feature>
<keyword evidence="9 10" id="KW-0807">Transducer</keyword>
<dbReference type="PANTHER" id="PTHR21137">
    <property type="entry name" value="ODORANT RECEPTOR"/>
    <property type="match status" value="1"/>
</dbReference>
<dbReference type="Proteomes" id="UP001642520">
    <property type="component" value="Unassembled WGS sequence"/>
</dbReference>
<feature type="transmembrane region" description="Helical" evidence="10">
    <location>
        <begin position="168"/>
        <end position="190"/>
    </location>
</feature>
<sequence length="391" mass="45344">MDFQNLNYLNDFVNMLSGSFLPVTNKKTKLPELLKMYVIIVWLIEVTYLIACILGLFNVPKERVLKDGTVNIVVSLEVIVLMIYLHNRKKLLREIIGKLNRILTIDDEVLKQVTINTVKPLQKPLKIYTITNVSSVIIWTSLSFVEVFRKNEFNYTDYQVPAVISKEPFPIGVFIGGVLLQIFGSAYTIIRKVSLDLYTMHLILLMTAQYKYVRIKLVTILRQERDTIMNLDSDITCYVEQELRLLTRHYETVVDLAVMLRKLLSPNIGILYVEYVFLFCFLSFMFVTTSTMYLEKYIITLYIIGALVQFYVLCLCIEELLEASTSVADDVMHERWYIHNIHLQHAMAMIISFNKLECKLSSVRKINLNLSSFMSVLNQAYSVSLLFLKAN</sequence>
<evidence type="ECO:0000256" key="2">
    <source>
        <dbReference type="ARBA" id="ARBA00022475"/>
    </source>
</evidence>
<evidence type="ECO:0000256" key="3">
    <source>
        <dbReference type="ARBA" id="ARBA00022606"/>
    </source>
</evidence>
<evidence type="ECO:0000256" key="9">
    <source>
        <dbReference type="ARBA" id="ARBA00023224"/>
    </source>
</evidence>
<keyword evidence="12" id="KW-1185">Reference proteome</keyword>
<feature type="transmembrane region" description="Helical" evidence="10">
    <location>
        <begin position="69"/>
        <end position="85"/>
    </location>
</feature>
<comment type="similarity">
    <text evidence="10">Belongs to the insect chemoreceptor superfamily. Heteromeric odorant receptor channel (TC 1.A.69) family.</text>
</comment>
<keyword evidence="3 10" id="KW-0716">Sensory transduction</keyword>
<feature type="transmembrane region" description="Helical" evidence="10">
    <location>
        <begin position="36"/>
        <end position="57"/>
    </location>
</feature>
<comment type="caution">
    <text evidence="11">The sequence shown here is derived from an EMBL/GenBank/DDBJ whole genome shotgun (WGS) entry which is preliminary data.</text>
</comment>
<dbReference type="InterPro" id="IPR004117">
    <property type="entry name" value="7tm6_olfct_rcpt"/>
</dbReference>
<keyword evidence="6 10" id="KW-1133">Transmembrane helix</keyword>
<name>A0ABP1P960_XYLVO</name>
<evidence type="ECO:0000256" key="10">
    <source>
        <dbReference type="RuleBase" id="RU351113"/>
    </source>
</evidence>
<keyword evidence="4 10" id="KW-0812">Transmembrane</keyword>
<evidence type="ECO:0000256" key="4">
    <source>
        <dbReference type="ARBA" id="ARBA00022692"/>
    </source>
</evidence>
<keyword evidence="2" id="KW-1003">Cell membrane</keyword>
<protein>
    <recommendedName>
        <fullName evidence="10">Odorant receptor</fullName>
    </recommendedName>
</protein>
<evidence type="ECO:0000313" key="12">
    <source>
        <dbReference type="Proteomes" id="UP001642520"/>
    </source>
</evidence>
<evidence type="ECO:0000256" key="6">
    <source>
        <dbReference type="ARBA" id="ARBA00022989"/>
    </source>
</evidence>
<gene>
    <name evidence="11" type="ORF">XYLVIOL_LOCUS9035</name>
</gene>
<evidence type="ECO:0000256" key="8">
    <source>
        <dbReference type="ARBA" id="ARBA00023170"/>
    </source>
</evidence>
<evidence type="ECO:0000256" key="7">
    <source>
        <dbReference type="ARBA" id="ARBA00023136"/>
    </source>
</evidence>
<keyword evidence="8 10" id="KW-0675">Receptor</keyword>
<organism evidence="11 12">
    <name type="scientific">Xylocopa violacea</name>
    <name type="common">Violet carpenter bee</name>
    <name type="synonym">Apis violacea</name>
    <dbReference type="NCBI Taxonomy" id="135666"/>
    <lineage>
        <taxon>Eukaryota</taxon>
        <taxon>Metazoa</taxon>
        <taxon>Ecdysozoa</taxon>
        <taxon>Arthropoda</taxon>
        <taxon>Hexapoda</taxon>
        <taxon>Insecta</taxon>
        <taxon>Pterygota</taxon>
        <taxon>Neoptera</taxon>
        <taxon>Endopterygota</taxon>
        <taxon>Hymenoptera</taxon>
        <taxon>Apocrita</taxon>
        <taxon>Aculeata</taxon>
        <taxon>Apoidea</taxon>
        <taxon>Anthophila</taxon>
        <taxon>Apidae</taxon>
        <taxon>Xylocopa</taxon>
        <taxon>Xylocopa</taxon>
    </lineage>
</organism>
<dbReference type="Pfam" id="PF02949">
    <property type="entry name" value="7tm_6"/>
    <property type="match status" value="1"/>
</dbReference>
<feature type="transmembrane region" description="Helical" evidence="10">
    <location>
        <begin position="299"/>
        <end position="317"/>
    </location>
</feature>
<feature type="transmembrane region" description="Helical" evidence="10">
    <location>
        <begin position="127"/>
        <end position="148"/>
    </location>
</feature>
<evidence type="ECO:0000256" key="1">
    <source>
        <dbReference type="ARBA" id="ARBA00004651"/>
    </source>
</evidence>
<comment type="caution">
    <text evidence="10">Lacks conserved residue(s) required for the propagation of feature annotation.</text>
</comment>
<evidence type="ECO:0000313" key="11">
    <source>
        <dbReference type="EMBL" id="CAL7948704.1"/>
    </source>
</evidence>
<accession>A0ABP1P960</accession>
<reference evidence="11 12" key="1">
    <citation type="submission" date="2024-08" db="EMBL/GenBank/DDBJ databases">
        <authorList>
            <person name="Will J Nash"/>
            <person name="Angela Man"/>
            <person name="Seanna McTaggart"/>
            <person name="Kendall Baker"/>
            <person name="Tom Barker"/>
            <person name="Leah Catchpole"/>
            <person name="Alex Durrant"/>
            <person name="Karim Gharbi"/>
            <person name="Naomi Irish"/>
            <person name="Gemy Kaithakottil"/>
            <person name="Debby Ku"/>
            <person name="Aaliyah Providence"/>
            <person name="Felix Shaw"/>
            <person name="David Swarbreck"/>
            <person name="Chris Watkins"/>
            <person name="Ann M. McCartney"/>
            <person name="Giulio Formenti"/>
            <person name="Alice Mouton"/>
            <person name="Noel Vella"/>
            <person name="Bjorn M von Reumont"/>
            <person name="Adriana Vella"/>
            <person name="Wilfried Haerty"/>
        </authorList>
    </citation>
    <scope>NUCLEOTIDE SEQUENCE [LARGE SCALE GENOMIC DNA]</scope>
</reference>
<keyword evidence="7 10" id="KW-0472">Membrane</keyword>
<proteinExistence type="inferred from homology"/>
<dbReference type="EMBL" id="CAXAJV020001299">
    <property type="protein sequence ID" value="CAL7948704.1"/>
    <property type="molecule type" value="Genomic_DNA"/>
</dbReference>